<dbReference type="Proteomes" id="UP000681967">
    <property type="component" value="Unassembled WGS sequence"/>
</dbReference>
<name>A0A8S3DT31_9BILA</name>
<accession>A0A8S3DT31</accession>
<evidence type="ECO:0000313" key="2">
    <source>
        <dbReference type="Proteomes" id="UP000681967"/>
    </source>
</evidence>
<feature type="non-terminal residue" evidence="1">
    <location>
        <position position="229"/>
    </location>
</feature>
<gene>
    <name evidence="1" type="ORF">BYL167_LOCUS57255</name>
</gene>
<reference evidence="1" key="1">
    <citation type="submission" date="2021-02" db="EMBL/GenBank/DDBJ databases">
        <authorList>
            <person name="Nowell W R."/>
        </authorList>
    </citation>
    <scope>NUCLEOTIDE SEQUENCE</scope>
</reference>
<protein>
    <submittedName>
        <fullName evidence="1">Uncharacterized protein</fullName>
    </submittedName>
</protein>
<dbReference type="AlphaFoldDB" id="A0A8S3DT31"/>
<proteinExistence type="predicted"/>
<evidence type="ECO:0000313" key="1">
    <source>
        <dbReference type="EMBL" id="CAF5044022.1"/>
    </source>
</evidence>
<comment type="caution">
    <text evidence="1">The sequence shown here is derived from an EMBL/GenBank/DDBJ whole genome shotgun (WGS) entry which is preliminary data.</text>
</comment>
<sequence length="229" mass="25807">MTQIVSSKPFCLENSTQLTRPASETFYRIDGSSAPTIIDKHQATRLYRLQQTPSVNTNLHLDTSEVNYDAPGYFDSIVRKQINESTALSTKSVYHPPIDMSNASMKRFSLGKARLDPQHTVPSEMTTLRNHPGAITILRHEQGANGEIVPRFTDRLVIDRALRGRLGPGGTLNPEEDCREAENYLRSQGRLSAPTTTTLTYNPNKQQLSVNEQLKRDEIARHYMYTSSQ</sequence>
<dbReference type="EMBL" id="CAJOBH010224562">
    <property type="protein sequence ID" value="CAF5044022.1"/>
    <property type="molecule type" value="Genomic_DNA"/>
</dbReference>
<organism evidence="1 2">
    <name type="scientific">Rotaria magnacalcarata</name>
    <dbReference type="NCBI Taxonomy" id="392030"/>
    <lineage>
        <taxon>Eukaryota</taxon>
        <taxon>Metazoa</taxon>
        <taxon>Spiralia</taxon>
        <taxon>Gnathifera</taxon>
        <taxon>Rotifera</taxon>
        <taxon>Eurotatoria</taxon>
        <taxon>Bdelloidea</taxon>
        <taxon>Philodinida</taxon>
        <taxon>Philodinidae</taxon>
        <taxon>Rotaria</taxon>
    </lineage>
</organism>